<dbReference type="Proteomes" id="UP001476282">
    <property type="component" value="Unassembled WGS sequence"/>
</dbReference>
<dbReference type="EMBL" id="BAABRI010000013">
    <property type="protein sequence ID" value="GAA5483233.1"/>
    <property type="molecule type" value="Genomic_DNA"/>
</dbReference>
<dbReference type="InterPro" id="IPR007712">
    <property type="entry name" value="RelE/ParE_toxin"/>
</dbReference>
<accession>A0ABP9UNT6</accession>
<organism evidence="2 3">
    <name type="scientific">Haloferula sargassicola</name>
    <dbReference type="NCBI Taxonomy" id="490096"/>
    <lineage>
        <taxon>Bacteria</taxon>
        <taxon>Pseudomonadati</taxon>
        <taxon>Verrucomicrobiota</taxon>
        <taxon>Verrucomicrobiia</taxon>
        <taxon>Verrucomicrobiales</taxon>
        <taxon>Verrucomicrobiaceae</taxon>
        <taxon>Haloferula</taxon>
    </lineage>
</organism>
<name>A0ABP9UNT6_9BACT</name>
<gene>
    <name evidence="2" type="ORF">Hsar01_02462</name>
</gene>
<reference evidence="2 3" key="1">
    <citation type="submission" date="2024-02" db="EMBL/GenBank/DDBJ databases">
        <title>Haloferula sargassicola NBRC 104335.</title>
        <authorList>
            <person name="Ichikawa N."/>
            <person name="Katano-Makiyama Y."/>
            <person name="Hidaka K."/>
        </authorList>
    </citation>
    <scope>NUCLEOTIDE SEQUENCE [LARGE SCALE GENOMIC DNA]</scope>
    <source>
        <strain evidence="2 3">NBRC 104335</strain>
    </source>
</reference>
<dbReference type="SUPFAM" id="SSF143011">
    <property type="entry name" value="RelE-like"/>
    <property type="match status" value="1"/>
</dbReference>
<keyword evidence="1" id="KW-1277">Toxin-antitoxin system</keyword>
<sequence>MTKKLVFHPRAASDAREIGLRYRRVSEALYERFWDELEKAIDKVALNPERHHFDSSGYRRCNLGKFPYHLLFEERLDCNRIIVVRHDHRDPRFGLRHR</sequence>
<keyword evidence="3" id="KW-1185">Reference proteome</keyword>
<dbReference type="Pfam" id="PF05016">
    <property type="entry name" value="ParE_toxin"/>
    <property type="match status" value="1"/>
</dbReference>
<proteinExistence type="predicted"/>
<dbReference type="Gene3D" id="3.30.2310.20">
    <property type="entry name" value="RelE-like"/>
    <property type="match status" value="1"/>
</dbReference>
<evidence type="ECO:0000256" key="1">
    <source>
        <dbReference type="ARBA" id="ARBA00022649"/>
    </source>
</evidence>
<protein>
    <recommendedName>
        <fullName evidence="4">Type II toxin-antitoxin system RelE/ParE family toxin</fullName>
    </recommendedName>
</protein>
<evidence type="ECO:0008006" key="4">
    <source>
        <dbReference type="Google" id="ProtNLM"/>
    </source>
</evidence>
<dbReference type="InterPro" id="IPR035093">
    <property type="entry name" value="RelE/ParE_toxin_dom_sf"/>
</dbReference>
<evidence type="ECO:0000313" key="2">
    <source>
        <dbReference type="EMBL" id="GAA5483233.1"/>
    </source>
</evidence>
<evidence type="ECO:0000313" key="3">
    <source>
        <dbReference type="Proteomes" id="UP001476282"/>
    </source>
</evidence>
<comment type="caution">
    <text evidence="2">The sequence shown here is derived from an EMBL/GenBank/DDBJ whole genome shotgun (WGS) entry which is preliminary data.</text>
</comment>